<dbReference type="AlphaFoldDB" id="Q1MXS6"/>
<dbReference type="InterPro" id="IPR035965">
    <property type="entry name" value="PAS-like_dom_sf"/>
</dbReference>
<evidence type="ECO:0000256" key="10">
    <source>
        <dbReference type="SAM" id="Phobius"/>
    </source>
</evidence>
<dbReference type="PRINTS" id="PR00344">
    <property type="entry name" value="BCTRLSENSOR"/>
</dbReference>
<dbReference type="GO" id="GO:0005524">
    <property type="term" value="F:ATP binding"/>
    <property type="evidence" value="ECO:0007669"/>
    <property type="project" value="UniProtKB-KW"/>
</dbReference>
<comment type="caution">
    <text evidence="13">The sequence shown here is derived from an EMBL/GenBank/DDBJ whole genome shotgun (WGS) entry which is preliminary data.</text>
</comment>
<dbReference type="Proteomes" id="UP000004263">
    <property type="component" value="Unassembled WGS sequence"/>
</dbReference>
<keyword evidence="14" id="KW-1185">Reference proteome</keyword>
<feature type="transmembrane region" description="Helical" evidence="10">
    <location>
        <begin position="136"/>
        <end position="163"/>
    </location>
</feature>
<dbReference type="Gene3D" id="6.10.340.10">
    <property type="match status" value="1"/>
</dbReference>
<evidence type="ECO:0000256" key="2">
    <source>
        <dbReference type="ARBA" id="ARBA00004370"/>
    </source>
</evidence>
<dbReference type="CDD" id="cd06225">
    <property type="entry name" value="HAMP"/>
    <property type="match status" value="1"/>
</dbReference>
<dbReference type="SUPFAM" id="SSF55874">
    <property type="entry name" value="ATPase domain of HSP90 chaperone/DNA topoisomerase II/histidine kinase"/>
    <property type="match status" value="1"/>
</dbReference>
<dbReference type="GO" id="GO:0000155">
    <property type="term" value="F:phosphorelay sensor kinase activity"/>
    <property type="evidence" value="ECO:0007669"/>
    <property type="project" value="InterPro"/>
</dbReference>
<evidence type="ECO:0000256" key="1">
    <source>
        <dbReference type="ARBA" id="ARBA00000085"/>
    </source>
</evidence>
<organism evidence="13 14">
    <name type="scientific">Bermanella marisrubri</name>
    <dbReference type="NCBI Taxonomy" id="207949"/>
    <lineage>
        <taxon>Bacteria</taxon>
        <taxon>Pseudomonadati</taxon>
        <taxon>Pseudomonadota</taxon>
        <taxon>Gammaproteobacteria</taxon>
        <taxon>Oceanospirillales</taxon>
        <taxon>Oceanospirillaceae</taxon>
        <taxon>Bermanella</taxon>
    </lineage>
</organism>
<gene>
    <name evidence="13" type="ORF">RED65_03180</name>
</gene>
<keyword evidence="8" id="KW-0067">ATP-binding</keyword>
<dbReference type="Pfam" id="PF00989">
    <property type="entry name" value="PAS"/>
    <property type="match status" value="1"/>
</dbReference>
<dbReference type="Pfam" id="PF00512">
    <property type="entry name" value="HisKA"/>
    <property type="match status" value="1"/>
</dbReference>
<keyword evidence="5" id="KW-0808">Transferase</keyword>
<keyword evidence="6" id="KW-0547">Nucleotide-binding</keyword>
<evidence type="ECO:0000256" key="5">
    <source>
        <dbReference type="ARBA" id="ARBA00022679"/>
    </source>
</evidence>
<dbReference type="Pfam" id="PF00672">
    <property type="entry name" value="HAMP"/>
    <property type="match status" value="1"/>
</dbReference>
<dbReference type="EC" id="2.7.13.3" evidence="3"/>
<dbReference type="InterPro" id="IPR036890">
    <property type="entry name" value="HATPase_C_sf"/>
</dbReference>
<dbReference type="InterPro" id="IPR003660">
    <property type="entry name" value="HAMP_dom"/>
</dbReference>
<evidence type="ECO:0000313" key="13">
    <source>
        <dbReference type="EMBL" id="EAT10775.1"/>
    </source>
</evidence>
<dbReference type="Gene3D" id="1.10.287.130">
    <property type="match status" value="1"/>
</dbReference>
<dbReference type="InterPro" id="IPR036097">
    <property type="entry name" value="HisK_dim/P_sf"/>
</dbReference>
<evidence type="ECO:0000259" key="11">
    <source>
        <dbReference type="PROSITE" id="PS50109"/>
    </source>
</evidence>
<dbReference type="PANTHER" id="PTHR43065">
    <property type="entry name" value="SENSOR HISTIDINE KINASE"/>
    <property type="match status" value="1"/>
</dbReference>
<dbReference type="PANTHER" id="PTHR43065:SF42">
    <property type="entry name" value="TWO-COMPONENT SENSOR PPRA"/>
    <property type="match status" value="1"/>
</dbReference>
<dbReference type="Gene3D" id="3.30.565.10">
    <property type="entry name" value="Histidine kinase-like ATPase, C-terminal domain"/>
    <property type="match status" value="1"/>
</dbReference>
<dbReference type="CDD" id="cd00082">
    <property type="entry name" value="HisKA"/>
    <property type="match status" value="1"/>
</dbReference>
<sequence length="655" mass="74178">MRQFFRQINVRQKALVLLSISMVSVFAMNLTSNLWLANKNPMHENLAGLTPLLYTPNTQSLSPEEWLVYLNKKQNNFDIKGVAVYDYQGRLDASSAGDFPSSLGDLDPATLGSSRALIPGVGFTLMVDLKAHTLKIFAFEIMVISALLLIGGIIMIYVILYFINRLITRPILSLTDTTNEIALEQNYSLRARRFYPDEVGTLAENFNFMLNRIQQDDYMMRQEKEKAEQSRLRAIELSKKMHDTNERLAFEVKVRARVEHKLTDFQHYLNNIIDSMPSAIIAIDQDLQVSQWNKGATELTKVPRDNAIYQPLEESCGFLFPYLQKITDSLEKQSINKIERVAYSIGDDEQFLDITIYPLLDTTRSGAVIRIDDVTERTQMENMMVQSEKMMSLGGLAAGMAHEINNPLGAIVQTVQNIKRRLNPAISRNQEVANELELELDQVVSYIQAREIFDFLENIYSAGERAATIVSNMLQFSRQSSKSLQAQDIHSILNRSISIARNEYRLSEGYDFQSINLKQNYDLTLPTVPCISSELEQVILNLLKNAAQALQEYSKQQPDSWQGEITLSTWRDDDSAYISVEDNGPGMDDDTCKHIFEPFFTTKEVGMGTGLGLSVSFFIITTHHKGQMHVQSSIGKGTKFSLQLPIKPPILTVES</sequence>
<dbReference type="SUPFAM" id="SSF47384">
    <property type="entry name" value="Homodimeric domain of signal transducing histidine kinase"/>
    <property type="match status" value="1"/>
</dbReference>
<evidence type="ECO:0000256" key="8">
    <source>
        <dbReference type="ARBA" id="ARBA00022840"/>
    </source>
</evidence>
<dbReference type="InterPro" id="IPR013767">
    <property type="entry name" value="PAS_fold"/>
</dbReference>
<keyword evidence="4" id="KW-0597">Phosphoprotein</keyword>
<dbReference type="InterPro" id="IPR005467">
    <property type="entry name" value="His_kinase_dom"/>
</dbReference>
<comment type="catalytic activity">
    <reaction evidence="1">
        <text>ATP + protein L-histidine = ADP + protein N-phospho-L-histidine.</text>
        <dbReference type="EC" id="2.7.13.3"/>
    </reaction>
</comment>
<dbReference type="SUPFAM" id="SSF158472">
    <property type="entry name" value="HAMP domain-like"/>
    <property type="match status" value="1"/>
</dbReference>
<dbReference type="Gene3D" id="3.30.450.20">
    <property type="entry name" value="PAS domain"/>
    <property type="match status" value="1"/>
</dbReference>
<dbReference type="PROSITE" id="PS50109">
    <property type="entry name" value="HIS_KIN"/>
    <property type="match status" value="1"/>
</dbReference>
<evidence type="ECO:0000256" key="4">
    <source>
        <dbReference type="ARBA" id="ARBA00022553"/>
    </source>
</evidence>
<dbReference type="OrthoDB" id="1931120at2"/>
<dbReference type="Pfam" id="PF02518">
    <property type="entry name" value="HATPase_c"/>
    <property type="match status" value="1"/>
</dbReference>
<protein>
    <recommendedName>
        <fullName evidence="3">histidine kinase</fullName>
        <ecNumber evidence="3">2.7.13.3</ecNumber>
    </recommendedName>
</protein>
<evidence type="ECO:0000259" key="12">
    <source>
        <dbReference type="PROSITE" id="PS50885"/>
    </source>
</evidence>
<keyword evidence="10" id="KW-0812">Transmembrane</keyword>
<accession>Q1MXS6</accession>
<keyword evidence="7" id="KW-0418">Kinase</keyword>
<evidence type="ECO:0000313" key="14">
    <source>
        <dbReference type="Proteomes" id="UP000004263"/>
    </source>
</evidence>
<dbReference type="HOGENOM" id="CLU_021149_1_0_6"/>
<dbReference type="SUPFAM" id="SSF55785">
    <property type="entry name" value="PYP-like sensor domain (PAS domain)"/>
    <property type="match status" value="1"/>
</dbReference>
<proteinExistence type="predicted"/>
<dbReference type="PROSITE" id="PS50885">
    <property type="entry name" value="HAMP"/>
    <property type="match status" value="1"/>
</dbReference>
<dbReference type="STRING" id="207949.RED65_03180"/>
<feature type="transmembrane region" description="Helical" evidence="10">
    <location>
        <begin position="14"/>
        <end position="36"/>
    </location>
</feature>
<reference evidence="13 14" key="1">
    <citation type="submission" date="2006-03" db="EMBL/GenBank/DDBJ databases">
        <authorList>
            <person name="Pinhassi J."/>
            <person name="Pedros-Alio C."/>
            <person name="Ferriera S."/>
            <person name="Johnson J."/>
            <person name="Kravitz S."/>
            <person name="Halpern A."/>
            <person name="Remington K."/>
            <person name="Beeson K."/>
            <person name="Tran B."/>
            <person name="Rogers Y.-H."/>
            <person name="Friedman R."/>
            <person name="Venter J.C."/>
        </authorList>
    </citation>
    <scope>NUCLEOTIDE SEQUENCE [LARGE SCALE GENOMIC DNA]</scope>
    <source>
        <strain evidence="13 14">RED65</strain>
    </source>
</reference>
<dbReference type="SMART" id="SM00388">
    <property type="entry name" value="HisKA"/>
    <property type="match status" value="1"/>
</dbReference>
<dbReference type="SMART" id="SM00304">
    <property type="entry name" value="HAMP"/>
    <property type="match status" value="1"/>
</dbReference>
<evidence type="ECO:0000256" key="7">
    <source>
        <dbReference type="ARBA" id="ARBA00022777"/>
    </source>
</evidence>
<dbReference type="SMART" id="SM00387">
    <property type="entry name" value="HATPase_c"/>
    <property type="match status" value="1"/>
</dbReference>
<name>Q1MXS6_9GAMM</name>
<keyword evidence="9" id="KW-0902">Two-component regulatory system</keyword>
<keyword evidence="10" id="KW-1133">Transmembrane helix</keyword>
<feature type="domain" description="HAMP" evidence="12">
    <location>
        <begin position="165"/>
        <end position="218"/>
    </location>
</feature>
<evidence type="ECO:0000256" key="6">
    <source>
        <dbReference type="ARBA" id="ARBA00022741"/>
    </source>
</evidence>
<evidence type="ECO:0000256" key="9">
    <source>
        <dbReference type="ARBA" id="ARBA00023012"/>
    </source>
</evidence>
<dbReference type="InterPro" id="IPR003661">
    <property type="entry name" value="HisK_dim/P_dom"/>
</dbReference>
<evidence type="ECO:0000256" key="3">
    <source>
        <dbReference type="ARBA" id="ARBA00012438"/>
    </source>
</evidence>
<dbReference type="GO" id="GO:0006355">
    <property type="term" value="P:regulation of DNA-templated transcription"/>
    <property type="evidence" value="ECO:0007669"/>
    <property type="project" value="InterPro"/>
</dbReference>
<dbReference type="RefSeq" id="WP_007019101.1">
    <property type="nucleotide sequence ID" value="NZ_CH724120.1"/>
</dbReference>
<feature type="domain" description="Histidine kinase" evidence="11">
    <location>
        <begin position="399"/>
        <end position="648"/>
    </location>
</feature>
<dbReference type="InterPro" id="IPR003594">
    <property type="entry name" value="HATPase_dom"/>
</dbReference>
<dbReference type="InterPro" id="IPR004358">
    <property type="entry name" value="Sig_transdc_His_kin-like_C"/>
</dbReference>
<dbReference type="GO" id="GO:0016020">
    <property type="term" value="C:membrane"/>
    <property type="evidence" value="ECO:0007669"/>
    <property type="project" value="UniProtKB-SubCell"/>
</dbReference>
<keyword evidence="10" id="KW-0472">Membrane</keyword>
<comment type="subcellular location">
    <subcellularLocation>
        <location evidence="2">Membrane</location>
    </subcellularLocation>
</comment>
<dbReference type="EMBL" id="AAQH01000034">
    <property type="protein sequence ID" value="EAT10775.1"/>
    <property type="molecule type" value="Genomic_DNA"/>
</dbReference>